<keyword evidence="1" id="KW-1133">Transmembrane helix</keyword>
<keyword evidence="1" id="KW-0472">Membrane</keyword>
<reference evidence="3 4" key="2">
    <citation type="submission" date="2015-06" db="EMBL/GenBank/DDBJ databases">
        <title>Improved classification and identification of acetic acid bacteria using matrix-assisted laser desorption/ionization time-of-flight mass spectrometry; Gluconobacter nephelii and Gluconobacter uchimurae are later heterotypic synonyms of Gluconobacter japonicus and Gluconobacter oxydans, respectively.</title>
        <authorList>
            <person name="Li L."/>
            <person name="Cleenwerck I."/>
            <person name="De Vuyst L."/>
            <person name="Vandamme P."/>
        </authorList>
    </citation>
    <scope>NUCLEOTIDE SEQUENCE [LARGE SCALE GENOMIC DNA]</scope>
    <source>
        <strain evidence="3 4">LMG 1356</strain>
    </source>
</reference>
<proteinExistence type="predicted"/>
<evidence type="ECO:0000313" key="5">
    <source>
        <dbReference type="Proteomes" id="UP001156672"/>
    </source>
</evidence>
<evidence type="ECO:0000313" key="4">
    <source>
        <dbReference type="Proteomes" id="UP000075682"/>
    </source>
</evidence>
<dbReference type="Proteomes" id="UP001156672">
    <property type="component" value="Unassembled WGS sequence"/>
</dbReference>
<dbReference type="InterPro" id="IPR016410">
    <property type="entry name" value="Phage_imm"/>
</dbReference>
<keyword evidence="5" id="KW-1185">Reference proteome</keyword>
<feature type="transmembrane region" description="Helical" evidence="1">
    <location>
        <begin position="74"/>
        <end position="93"/>
    </location>
</feature>
<reference evidence="2" key="4">
    <citation type="submission" date="2023-01" db="EMBL/GenBank/DDBJ databases">
        <title>Draft genome sequence of Gluconobacter albidus strain NBRC 3250.</title>
        <authorList>
            <person name="Sun Q."/>
            <person name="Mori K."/>
        </authorList>
    </citation>
    <scope>NUCLEOTIDE SEQUENCE</scope>
    <source>
        <strain evidence="2">NBRC 3250</strain>
    </source>
</reference>
<sequence>MKFVGGALALLALTFLPTIIALCTRKVHWREAFVVNLAFAFTFAGWFAAIAWAATGDDAKIKTRFRGLSTRKKVLLVLELVFVEMAVTGYAVFHHSSYATHLLH</sequence>
<keyword evidence="1" id="KW-0812">Transmembrane</keyword>
<name>A0AAW3QX36_9PROT</name>
<reference evidence="2" key="1">
    <citation type="journal article" date="2014" name="Int. J. Syst. Evol. Microbiol.">
        <title>Complete genome of a new Firmicutes species belonging to the dominant human colonic microbiota ('Ruminococcus bicirculans') reveals two chromosomes and a selective capacity to utilize plant glucans.</title>
        <authorList>
            <consortium name="NISC Comparative Sequencing Program"/>
            <person name="Wegmann U."/>
            <person name="Louis P."/>
            <person name="Goesmann A."/>
            <person name="Henrissat B."/>
            <person name="Duncan S.H."/>
            <person name="Flint H.J."/>
        </authorList>
    </citation>
    <scope>NUCLEOTIDE SEQUENCE</scope>
    <source>
        <strain evidence="2">NBRC 3250</strain>
    </source>
</reference>
<dbReference type="AlphaFoldDB" id="A0AAW3QX36"/>
<dbReference type="EMBL" id="LHZN01000131">
    <property type="protein sequence ID" value="KXV37943.1"/>
    <property type="molecule type" value="Genomic_DNA"/>
</dbReference>
<protein>
    <recommendedName>
        <fullName evidence="6">Superinfection immunity protein</fullName>
    </recommendedName>
</protein>
<dbReference type="Proteomes" id="UP000075682">
    <property type="component" value="Unassembled WGS sequence"/>
</dbReference>
<reference evidence="5" key="3">
    <citation type="journal article" date="2019" name="Int. J. Syst. Evol. Microbiol.">
        <title>The Global Catalogue of Microorganisms (GCM) 10K type strain sequencing project: providing services to taxonomists for standard genome sequencing and annotation.</title>
        <authorList>
            <consortium name="The Broad Institute Genomics Platform"/>
            <consortium name="The Broad Institute Genome Sequencing Center for Infectious Disease"/>
            <person name="Wu L."/>
            <person name="Ma J."/>
        </authorList>
    </citation>
    <scope>NUCLEOTIDE SEQUENCE [LARGE SCALE GENOMIC DNA]</scope>
    <source>
        <strain evidence="5">NBRC 3250</strain>
    </source>
</reference>
<feature type="transmembrane region" description="Helical" evidence="1">
    <location>
        <begin position="37"/>
        <end position="54"/>
    </location>
</feature>
<dbReference type="EMBL" id="BSNW01000009">
    <property type="protein sequence ID" value="GLQ68729.1"/>
    <property type="molecule type" value="Genomic_DNA"/>
</dbReference>
<accession>A0AAW3QX36</accession>
<comment type="caution">
    <text evidence="3">The sequence shown here is derived from an EMBL/GenBank/DDBJ whole genome shotgun (WGS) entry which is preliminary data.</text>
</comment>
<evidence type="ECO:0000256" key="1">
    <source>
        <dbReference type="SAM" id="Phobius"/>
    </source>
</evidence>
<dbReference type="RefSeq" id="WP_062029950.1">
    <property type="nucleotide sequence ID" value="NZ_BEWL01000003.1"/>
</dbReference>
<organism evidence="3 4">
    <name type="scientific">Gluconobacter albidus</name>
    <dbReference type="NCBI Taxonomy" id="318683"/>
    <lineage>
        <taxon>Bacteria</taxon>
        <taxon>Pseudomonadati</taxon>
        <taxon>Pseudomonadota</taxon>
        <taxon>Alphaproteobacteria</taxon>
        <taxon>Acetobacterales</taxon>
        <taxon>Acetobacteraceae</taxon>
        <taxon>Gluconobacter</taxon>
    </lineage>
</organism>
<gene>
    <name evidence="3" type="ORF">AD941_08165</name>
    <name evidence="2" type="ORF">GCM10007866_11800</name>
</gene>
<dbReference type="Pfam" id="PF14373">
    <property type="entry name" value="Imm_superinfect"/>
    <property type="match status" value="1"/>
</dbReference>
<evidence type="ECO:0000313" key="2">
    <source>
        <dbReference type="EMBL" id="GLQ68729.1"/>
    </source>
</evidence>
<evidence type="ECO:0000313" key="3">
    <source>
        <dbReference type="EMBL" id="KXV37943.1"/>
    </source>
</evidence>
<evidence type="ECO:0008006" key="6">
    <source>
        <dbReference type="Google" id="ProtNLM"/>
    </source>
</evidence>